<evidence type="ECO:0000313" key="3">
    <source>
        <dbReference type="Proteomes" id="UP001519460"/>
    </source>
</evidence>
<dbReference type="InterPro" id="IPR003347">
    <property type="entry name" value="JmjC_dom"/>
</dbReference>
<evidence type="ECO:0000259" key="1">
    <source>
        <dbReference type="PROSITE" id="PS51184"/>
    </source>
</evidence>
<accession>A0ABD0LRY0</accession>
<dbReference type="PANTHER" id="PTHR12461:SF105">
    <property type="entry name" value="HYPOXIA-INDUCIBLE FACTOR 1-ALPHA INHIBITOR"/>
    <property type="match status" value="1"/>
</dbReference>
<dbReference type="PANTHER" id="PTHR12461">
    <property type="entry name" value="HYPOXIA-INDUCIBLE FACTOR 1 ALPHA INHIBITOR-RELATED"/>
    <property type="match status" value="1"/>
</dbReference>
<name>A0ABD0LRY0_9CAEN</name>
<dbReference type="Pfam" id="PF13621">
    <property type="entry name" value="Cupin_8"/>
    <property type="match status" value="1"/>
</dbReference>
<dbReference type="InterPro" id="IPR027452">
    <property type="entry name" value="FIH-1_dom_II"/>
</dbReference>
<reference evidence="2 3" key="1">
    <citation type="journal article" date="2023" name="Sci. Data">
        <title>Genome assembly of the Korean intertidal mud-creeper Batillaria attramentaria.</title>
        <authorList>
            <person name="Patra A.K."/>
            <person name="Ho P.T."/>
            <person name="Jun S."/>
            <person name="Lee S.J."/>
            <person name="Kim Y."/>
            <person name="Won Y.J."/>
        </authorList>
    </citation>
    <scope>NUCLEOTIDE SEQUENCE [LARGE SCALE GENOMIC DNA]</scope>
    <source>
        <strain evidence="2">Wonlab-2016</strain>
    </source>
</reference>
<dbReference type="SUPFAM" id="SSF51197">
    <property type="entry name" value="Clavaminate synthase-like"/>
    <property type="match status" value="1"/>
</dbReference>
<comment type="caution">
    <text evidence="2">The sequence shown here is derived from an EMBL/GenBank/DDBJ whole genome shotgun (WGS) entry which is preliminary data.</text>
</comment>
<dbReference type="Gene3D" id="1.10.287.1010">
    <property type="entry name" value="Clavaminate synthase-like"/>
    <property type="match status" value="1"/>
</dbReference>
<feature type="domain" description="JmjC" evidence="1">
    <location>
        <begin position="127"/>
        <end position="295"/>
    </location>
</feature>
<dbReference type="EMBL" id="JACVVK020000028">
    <property type="protein sequence ID" value="KAK7502087.1"/>
    <property type="molecule type" value="Genomic_DNA"/>
</dbReference>
<organism evidence="2 3">
    <name type="scientific">Batillaria attramentaria</name>
    <dbReference type="NCBI Taxonomy" id="370345"/>
    <lineage>
        <taxon>Eukaryota</taxon>
        <taxon>Metazoa</taxon>
        <taxon>Spiralia</taxon>
        <taxon>Lophotrochozoa</taxon>
        <taxon>Mollusca</taxon>
        <taxon>Gastropoda</taxon>
        <taxon>Caenogastropoda</taxon>
        <taxon>Sorbeoconcha</taxon>
        <taxon>Cerithioidea</taxon>
        <taxon>Batillariidae</taxon>
        <taxon>Batillaria</taxon>
    </lineage>
</organism>
<dbReference type="InterPro" id="IPR014710">
    <property type="entry name" value="RmlC-like_jellyroll"/>
</dbReference>
<dbReference type="PROSITE" id="PS51184">
    <property type="entry name" value="JMJC"/>
    <property type="match status" value="1"/>
</dbReference>
<dbReference type="Proteomes" id="UP001519460">
    <property type="component" value="Unassembled WGS sequence"/>
</dbReference>
<dbReference type="Gene3D" id="2.60.120.10">
    <property type="entry name" value="Jelly Rolls"/>
    <property type="match status" value="1"/>
</dbReference>
<dbReference type="FunFam" id="2.60.120.10:FF:000042">
    <property type="entry name" value="Hypoxia-inducible factor 1-alpha inhibitor"/>
    <property type="match status" value="1"/>
</dbReference>
<keyword evidence="3" id="KW-1185">Reference proteome</keyword>
<protein>
    <recommendedName>
        <fullName evidence="1">JmjC domain-containing protein</fullName>
    </recommendedName>
</protein>
<dbReference type="InterPro" id="IPR041667">
    <property type="entry name" value="Cupin_8"/>
</dbReference>
<gene>
    <name evidence="2" type="ORF">BaRGS_00006839</name>
</gene>
<dbReference type="AlphaFoldDB" id="A0ABD0LRY0"/>
<proteinExistence type="predicted"/>
<dbReference type="SMART" id="SM00558">
    <property type="entry name" value="JmjC"/>
    <property type="match status" value="1"/>
</dbReference>
<sequence length="331" mass="38190">MASAVNKSVLSDVAAEVKKYHFPLEDVPRLSCNDPVVEQMIRNEEPVILTDTNLVAAGMQWSPQYLAENIGNGLYTVYSSKTQKFLYYDDKKVARVPDFSPPTVHEDMTFQNFLCKVNKRKEGDRWMYLQQSLNDTVGPPIVRDFTTFNWAWISEQQQKNKWGALTSNLLLVGMDGVITPVHYDEQQNFFAQICGFKRFILFDPSMFGCLYPYPVYHPHDRQSQVDFDNPDFVRFPRAKELRGRQAILGPGDVLYLPVYWWHQVESVPGRGMTVSVNFWYKSAPTEKIVYPLKPQQKVAMMRNIEKMITDALNSTEEVAPLMQAMVLGRYT</sequence>
<evidence type="ECO:0000313" key="2">
    <source>
        <dbReference type="EMBL" id="KAK7502087.1"/>
    </source>
</evidence>